<keyword evidence="2" id="KW-0560">Oxidoreductase</keyword>
<feature type="region of interest" description="Disordered" evidence="1">
    <location>
        <begin position="145"/>
        <end position="171"/>
    </location>
</feature>
<protein>
    <submittedName>
        <fullName evidence="2">Glyoxalase/Bleomycin resistance protein/Dihydroxybiphenyl dioxygenase</fullName>
    </submittedName>
</protein>
<name>A0A9Q9B552_9PEZI</name>
<dbReference type="AlphaFoldDB" id="A0A9Q9B552"/>
<accession>A0A9Q9B552</accession>
<evidence type="ECO:0000313" key="2">
    <source>
        <dbReference type="EMBL" id="USW57673.1"/>
    </source>
</evidence>
<sequence length="171" mass="19222">MSDYQGPTASSATPQRSASPPRPFLGSPNEICIVTPDLKKTLSEFMKTGIASSFKIFHFSPETVTEQTLNGQPVPFALDVAFASKPSDNGITWEVMQPIGEDPTLMKQFLDRNVVIVICGTLVTRTYLDLQHNRLMRQLNLERGKREGKEERKRLREERKSRASLLTGREA</sequence>
<dbReference type="Proteomes" id="UP001056384">
    <property type="component" value="Chromosome 10"/>
</dbReference>
<dbReference type="EMBL" id="CP099427">
    <property type="protein sequence ID" value="USW57673.1"/>
    <property type="molecule type" value="Genomic_DNA"/>
</dbReference>
<feature type="compositionally biased region" description="Polar residues" evidence="1">
    <location>
        <begin position="1"/>
        <end position="18"/>
    </location>
</feature>
<feature type="region of interest" description="Disordered" evidence="1">
    <location>
        <begin position="1"/>
        <end position="28"/>
    </location>
</feature>
<proteinExistence type="predicted"/>
<dbReference type="InterPro" id="IPR029068">
    <property type="entry name" value="Glyas_Bleomycin-R_OHBP_Dase"/>
</dbReference>
<dbReference type="OrthoDB" id="504708at2759"/>
<gene>
    <name evidence="2" type="ORF">Slin15195_G109920</name>
</gene>
<keyword evidence="2" id="KW-0223">Dioxygenase</keyword>
<feature type="compositionally biased region" description="Basic and acidic residues" evidence="1">
    <location>
        <begin position="145"/>
        <end position="161"/>
    </location>
</feature>
<evidence type="ECO:0000256" key="1">
    <source>
        <dbReference type="SAM" id="MobiDB-lite"/>
    </source>
</evidence>
<reference evidence="2" key="1">
    <citation type="submission" date="2022-06" db="EMBL/GenBank/DDBJ databases">
        <title>Complete genome sequences of two strains of the flax pathogen Septoria linicola.</title>
        <authorList>
            <person name="Lapalu N."/>
            <person name="Simon A."/>
            <person name="Demenou B."/>
            <person name="Paumier D."/>
            <person name="Guillot M.-P."/>
            <person name="Gout L."/>
            <person name="Valade R."/>
        </authorList>
    </citation>
    <scope>NUCLEOTIDE SEQUENCE</scope>
    <source>
        <strain evidence="2">SE15195</strain>
    </source>
</reference>
<dbReference type="Gene3D" id="3.10.180.10">
    <property type="entry name" value="2,3-Dihydroxybiphenyl 1,2-Dioxygenase, domain 1"/>
    <property type="match status" value="1"/>
</dbReference>
<dbReference type="GO" id="GO:0051213">
    <property type="term" value="F:dioxygenase activity"/>
    <property type="evidence" value="ECO:0007669"/>
    <property type="project" value="UniProtKB-KW"/>
</dbReference>
<keyword evidence="3" id="KW-1185">Reference proteome</keyword>
<organism evidence="2 3">
    <name type="scientific">Septoria linicola</name>
    <dbReference type="NCBI Taxonomy" id="215465"/>
    <lineage>
        <taxon>Eukaryota</taxon>
        <taxon>Fungi</taxon>
        <taxon>Dikarya</taxon>
        <taxon>Ascomycota</taxon>
        <taxon>Pezizomycotina</taxon>
        <taxon>Dothideomycetes</taxon>
        <taxon>Dothideomycetidae</taxon>
        <taxon>Mycosphaerellales</taxon>
        <taxon>Mycosphaerellaceae</taxon>
        <taxon>Septoria</taxon>
    </lineage>
</organism>
<evidence type="ECO:0000313" key="3">
    <source>
        <dbReference type="Proteomes" id="UP001056384"/>
    </source>
</evidence>